<dbReference type="RefSeq" id="WP_061429881.1">
    <property type="nucleotide sequence ID" value="NZ_CP013615.1"/>
</dbReference>
<keyword evidence="2" id="KW-1133">Transmembrane helix</keyword>
<evidence type="ECO:0000313" key="4">
    <source>
        <dbReference type="Proteomes" id="UP000070260"/>
    </source>
</evidence>
<gene>
    <name evidence="3" type="ORF">JFP838_pA0381</name>
</gene>
<protein>
    <submittedName>
        <fullName evidence="3">Leucine-rich cell surface protein</fullName>
    </submittedName>
</protein>
<geneLocation type="plasmid" evidence="3 4">
    <name>pJFP838A</name>
</geneLocation>
<dbReference type="PATRIC" id="fig|1502.177.peg.3591"/>
<reference evidence="3 4" key="1">
    <citation type="journal article" date="2016" name="PLoS ONE">
        <title>Plasmid Characterization and Chromosome Analysis of Two netF+ Clostridium perfringens Isolates Associated with Foal and Canine Necrotizing Enteritis.</title>
        <authorList>
            <person name="Mehdizadeh Gohari I."/>
            <person name="Kropinski A.M."/>
            <person name="Weese S.J."/>
            <person name="Parreira V.R."/>
            <person name="Whitehead A.E."/>
            <person name="Boerlin P."/>
            <person name="Prescott J.F."/>
        </authorList>
    </citation>
    <scope>NUCLEOTIDE SEQUENCE [LARGE SCALE GENOMIC DNA]</scope>
    <source>
        <strain evidence="3 4">JP838</strain>
        <plasmid evidence="4">Plasmid pJFP838A</plasmid>
    </source>
</reference>
<dbReference type="InterPro" id="IPR053139">
    <property type="entry name" value="Surface_bspA-like"/>
</dbReference>
<dbReference type="PANTHER" id="PTHR45661">
    <property type="entry name" value="SURFACE ANTIGEN"/>
    <property type="match status" value="1"/>
</dbReference>
<keyword evidence="2" id="KW-0812">Transmembrane</keyword>
<dbReference type="InterPro" id="IPR026906">
    <property type="entry name" value="LRR_5"/>
</dbReference>
<evidence type="ECO:0000256" key="1">
    <source>
        <dbReference type="SAM" id="MobiDB-lite"/>
    </source>
</evidence>
<dbReference type="OrthoDB" id="1927681at2"/>
<organism evidence="3 4">
    <name type="scientific">Clostridium perfringens</name>
    <dbReference type="NCBI Taxonomy" id="1502"/>
    <lineage>
        <taxon>Bacteria</taxon>
        <taxon>Bacillati</taxon>
        <taxon>Bacillota</taxon>
        <taxon>Clostridia</taxon>
        <taxon>Eubacteriales</taxon>
        <taxon>Clostridiaceae</taxon>
        <taxon>Clostridium</taxon>
    </lineage>
</organism>
<feature type="region of interest" description="Disordered" evidence="1">
    <location>
        <begin position="58"/>
        <end position="80"/>
    </location>
</feature>
<accession>A0A140GRY8</accession>
<name>A0A140GRY8_CLOPF</name>
<dbReference type="PANTHER" id="PTHR45661:SF3">
    <property type="entry name" value="IG-LIKE DOMAIN-CONTAINING PROTEIN"/>
    <property type="match status" value="1"/>
</dbReference>
<evidence type="ECO:0000313" key="3">
    <source>
        <dbReference type="EMBL" id="AMN31297.1"/>
    </source>
</evidence>
<keyword evidence="2" id="KW-0472">Membrane</keyword>
<feature type="transmembrane region" description="Helical" evidence="2">
    <location>
        <begin position="21"/>
        <end position="40"/>
    </location>
</feature>
<dbReference type="Pfam" id="PF13306">
    <property type="entry name" value="LRR_5"/>
    <property type="match status" value="2"/>
</dbReference>
<keyword evidence="3" id="KW-0614">Plasmid</keyword>
<evidence type="ECO:0000256" key="2">
    <source>
        <dbReference type="SAM" id="Phobius"/>
    </source>
</evidence>
<dbReference type="InterPro" id="IPR032675">
    <property type="entry name" value="LRR_dom_sf"/>
</dbReference>
<feature type="compositionally biased region" description="Polar residues" evidence="1">
    <location>
        <begin position="58"/>
        <end position="73"/>
    </location>
</feature>
<sequence length="522" mass="58848">MKKYEIQSILHSKGYVSIETLIVAGLIIATGAFLISKLVWKGKDVAISNDNNMTTAGKTMDDNSFNNDSSIGESTIPGGEDTTNSVAPHEEVDCSLVENPDDLADYEYEETTVYNTNIHGIKITKYKGSKKDIIIPSCIDGKKVVEVGDYAFCNLKLTSVKLPKYLYVIGERAFEDNEFTEIDIPDTVQYIGMAGFYRGKLEKIKIPKSMEVIGEDAFGRNELKEVILHNNVKYLYGSPFSRNKIESIIIPDSVIELSRGLSTNPIKSVTLPSWFKPKVSELFDTSSNIKFNYTKHVIPNTGQPPCDLENPNDLDYYKYSVIDDNYINKKVSEYKHENFYEENLDKWESDYRKKMTQLKGNIVIDKFFPYGKDDIKIPSLIYGRKVVGIADGAFMDSEFRFGGFKSVVIPNTIKFIDKDAFKEVKLKSLIIPDSVTEIGEDAFSYCELESVKFGSNLVEIGRGAFSGNNLTSINIPNSVVKMEEDVFYNNKELKSVTIPKKFEADKDKILSGLNQDTTFNFI</sequence>
<proteinExistence type="predicted"/>
<dbReference type="Proteomes" id="UP000070260">
    <property type="component" value="Plasmid pJFP838A"/>
</dbReference>
<dbReference type="EMBL" id="CP013615">
    <property type="protein sequence ID" value="AMN31297.1"/>
    <property type="molecule type" value="Genomic_DNA"/>
</dbReference>
<dbReference type="AlphaFoldDB" id="A0A140GRY8"/>
<dbReference type="SUPFAM" id="SSF52058">
    <property type="entry name" value="L domain-like"/>
    <property type="match status" value="1"/>
</dbReference>
<dbReference type="Gene3D" id="3.80.10.10">
    <property type="entry name" value="Ribonuclease Inhibitor"/>
    <property type="match status" value="2"/>
</dbReference>